<evidence type="ECO:0000256" key="1">
    <source>
        <dbReference type="SAM" id="Phobius"/>
    </source>
</evidence>
<protein>
    <submittedName>
        <fullName evidence="2">Uncharacterized protein</fullName>
    </submittedName>
</protein>
<sequence>MNYRFWTRLALLVGVLAASLHAVRVYRVSYSNPASFGVFLSVCLTAVLGSIAFLRLGASGRSSRGTFLVAAGAFLVLTAAIVEMFAGLARVAMLPLDQPRELGFARVTLDSFTASYREDGNLLECGSTLLLDLEGCSESLTVVSDSPVTVAGVSIFQLGFSGGREWAEGGPRSKLGFLREKASWPFRTGLALLDIGALFLLFSRRGKVRGN</sequence>
<gene>
    <name evidence="2" type="ORF">E3J62_11315</name>
</gene>
<organism evidence="2 3">
    <name type="scientific">candidate division TA06 bacterium</name>
    <dbReference type="NCBI Taxonomy" id="2250710"/>
    <lineage>
        <taxon>Bacteria</taxon>
        <taxon>Bacteria division TA06</taxon>
    </lineage>
</organism>
<dbReference type="Proteomes" id="UP000315525">
    <property type="component" value="Unassembled WGS sequence"/>
</dbReference>
<dbReference type="AlphaFoldDB" id="A0A523UNJ1"/>
<reference evidence="2 3" key="1">
    <citation type="submission" date="2019-03" db="EMBL/GenBank/DDBJ databases">
        <title>Metabolic potential of uncultured bacteria and archaea associated with petroleum seepage in deep-sea sediments.</title>
        <authorList>
            <person name="Dong X."/>
            <person name="Hubert C."/>
        </authorList>
    </citation>
    <scope>NUCLEOTIDE SEQUENCE [LARGE SCALE GENOMIC DNA]</scope>
    <source>
        <strain evidence="2">E44_bin18</strain>
    </source>
</reference>
<keyword evidence="1" id="KW-0812">Transmembrane</keyword>
<feature type="transmembrane region" description="Helical" evidence="1">
    <location>
        <begin position="35"/>
        <end position="54"/>
    </location>
</feature>
<accession>A0A523UNJ1</accession>
<comment type="caution">
    <text evidence="2">The sequence shown here is derived from an EMBL/GenBank/DDBJ whole genome shotgun (WGS) entry which is preliminary data.</text>
</comment>
<feature type="transmembrane region" description="Helical" evidence="1">
    <location>
        <begin position="184"/>
        <end position="202"/>
    </location>
</feature>
<keyword evidence="1" id="KW-0472">Membrane</keyword>
<name>A0A523UNJ1_UNCT6</name>
<proteinExistence type="predicted"/>
<evidence type="ECO:0000313" key="3">
    <source>
        <dbReference type="Proteomes" id="UP000315525"/>
    </source>
</evidence>
<feature type="transmembrane region" description="Helical" evidence="1">
    <location>
        <begin position="66"/>
        <end position="89"/>
    </location>
</feature>
<dbReference type="EMBL" id="SOJN01000138">
    <property type="protein sequence ID" value="TET44110.1"/>
    <property type="molecule type" value="Genomic_DNA"/>
</dbReference>
<keyword evidence="1" id="KW-1133">Transmembrane helix</keyword>
<evidence type="ECO:0000313" key="2">
    <source>
        <dbReference type="EMBL" id="TET44110.1"/>
    </source>
</evidence>